<dbReference type="GO" id="GO:0006508">
    <property type="term" value="P:proteolysis"/>
    <property type="evidence" value="ECO:0007669"/>
    <property type="project" value="UniProtKB-KW"/>
</dbReference>
<dbReference type="InterPro" id="IPR001969">
    <property type="entry name" value="Aspartic_peptidase_AS"/>
</dbReference>
<feature type="active site" evidence="3">
    <location>
        <position position="129"/>
    </location>
</feature>
<feature type="region of interest" description="Disordered" evidence="5">
    <location>
        <begin position="473"/>
        <end position="519"/>
    </location>
</feature>
<dbReference type="PROSITE" id="PS51767">
    <property type="entry name" value="PEPTIDASE_A1"/>
    <property type="match status" value="1"/>
</dbReference>
<evidence type="ECO:0000313" key="9">
    <source>
        <dbReference type="Proteomes" id="UP000017200"/>
    </source>
</evidence>
<accession>U5H8J0</accession>
<dbReference type="Gene3D" id="2.40.70.10">
    <property type="entry name" value="Acid Proteases"/>
    <property type="match status" value="2"/>
</dbReference>
<dbReference type="EMBL" id="AEIJ01000344">
    <property type="status" value="NOT_ANNOTATED_CDS"/>
    <property type="molecule type" value="Genomic_DNA"/>
</dbReference>
<keyword evidence="4" id="KW-0378">Hydrolase</keyword>
<dbReference type="EnsemblFungi" id="MVLG_03548T0">
    <property type="protein sequence ID" value="MVLG_03548T0"/>
    <property type="gene ID" value="MVLG_03548"/>
</dbReference>
<dbReference type="SUPFAM" id="SSF50630">
    <property type="entry name" value="Acid proteases"/>
    <property type="match status" value="1"/>
</dbReference>
<proteinExistence type="inferred from homology"/>
<feature type="compositionally biased region" description="Low complexity" evidence="5">
    <location>
        <begin position="488"/>
        <end position="513"/>
    </location>
</feature>
<reference evidence="9" key="1">
    <citation type="submission" date="2010-11" db="EMBL/GenBank/DDBJ databases">
        <title>The genome sequence of Microbotryum violaceum strain p1A1 Lamole.</title>
        <authorList>
            <person name="Cuomo C."/>
            <person name="Perlin M."/>
            <person name="Young S.K."/>
            <person name="Zeng Q."/>
            <person name="Gargeya S."/>
            <person name="Alvarado L."/>
            <person name="Berlin A."/>
            <person name="Chapman S.B."/>
            <person name="Chen Z."/>
            <person name="Freedman E."/>
            <person name="Gellesch M."/>
            <person name="Goldberg J."/>
            <person name="Griggs A."/>
            <person name="Gujja S."/>
            <person name="Heilman E."/>
            <person name="Heiman D."/>
            <person name="Howarth C."/>
            <person name="Mehta T."/>
            <person name="Neiman D."/>
            <person name="Pearson M."/>
            <person name="Roberts A."/>
            <person name="Saif S."/>
            <person name="Shea T."/>
            <person name="Shenoy N."/>
            <person name="Sisk P."/>
            <person name="Stolte C."/>
            <person name="Sykes S."/>
            <person name="White J."/>
            <person name="Yandava C."/>
            <person name="Haas B."/>
            <person name="Nusbaum C."/>
            <person name="Birren B."/>
        </authorList>
    </citation>
    <scope>NUCLEOTIDE SEQUENCE [LARGE SCALE GENOMIC DNA]</scope>
    <source>
        <strain evidence="9">p1A1 Lamole</strain>
    </source>
</reference>
<dbReference type="OrthoDB" id="2747330at2759"/>
<dbReference type="CDD" id="cd05471">
    <property type="entry name" value="pepsin_like"/>
    <property type="match status" value="1"/>
</dbReference>
<keyword evidence="2 4" id="KW-0064">Aspartyl protease</keyword>
<evidence type="ECO:0000313" key="8">
    <source>
        <dbReference type="EnsemblFungi" id="MVLG_03548T0"/>
    </source>
</evidence>
<dbReference type="InParanoid" id="U5H8J0"/>
<evidence type="ECO:0000256" key="5">
    <source>
        <dbReference type="SAM" id="MobiDB-lite"/>
    </source>
</evidence>
<dbReference type="InterPro" id="IPR033121">
    <property type="entry name" value="PEPTIDASE_A1"/>
</dbReference>
<dbReference type="AlphaFoldDB" id="U5H8J0"/>
<dbReference type="EMBL" id="GL541676">
    <property type="protein sequence ID" value="KDE06132.1"/>
    <property type="molecule type" value="Genomic_DNA"/>
</dbReference>
<dbReference type="InterPro" id="IPR001461">
    <property type="entry name" value="Aspartic_peptidase_A1"/>
</dbReference>
<evidence type="ECO:0000256" key="3">
    <source>
        <dbReference type="PIRSR" id="PIRSR601461-1"/>
    </source>
</evidence>
<reference evidence="7 9" key="3">
    <citation type="journal article" date="2015" name="BMC Genomics">
        <title>Sex and parasites: genomic and transcriptomic analysis of Microbotryum lychnidis-dioicae, the biotrophic and plant-castrating anther smut fungus.</title>
        <authorList>
            <person name="Perlin M.H."/>
            <person name="Amselem J."/>
            <person name="Fontanillas E."/>
            <person name="Toh S.S."/>
            <person name="Chen Z."/>
            <person name="Goldberg J."/>
            <person name="Duplessis S."/>
            <person name="Henrissat B."/>
            <person name="Young S."/>
            <person name="Zeng Q."/>
            <person name="Aguileta G."/>
            <person name="Petit E."/>
            <person name="Badouin H."/>
            <person name="Andrews J."/>
            <person name="Razeeq D."/>
            <person name="Gabaldon T."/>
            <person name="Quesneville H."/>
            <person name="Giraud T."/>
            <person name="Hood M.E."/>
            <person name="Schultz D.J."/>
            <person name="Cuomo C.A."/>
        </authorList>
    </citation>
    <scope>NUCLEOTIDE SEQUENCE [LARGE SCALE GENOMIC DNA]</scope>
    <source>
        <strain evidence="9">p1A1 Lamole</strain>
        <strain evidence="7">P1A1 Lamole</strain>
    </source>
</reference>
<dbReference type="Proteomes" id="UP000017200">
    <property type="component" value="Unassembled WGS sequence"/>
</dbReference>
<keyword evidence="4" id="KW-0645">Protease</keyword>
<evidence type="ECO:0000256" key="1">
    <source>
        <dbReference type="ARBA" id="ARBA00007447"/>
    </source>
</evidence>
<protein>
    <recommendedName>
        <fullName evidence="6">Peptidase A1 domain-containing protein</fullName>
    </recommendedName>
</protein>
<dbReference type="InterPro" id="IPR034164">
    <property type="entry name" value="Pepsin-like_dom"/>
</dbReference>
<dbReference type="InterPro" id="IPR021109">
    <property type="entry name" value="Peptidase_aspartic_dom_sf"/>
</dbReference>
<dbReference type="PANTHER" id="PTHR47966:SF51">
    <property type="entry name" value="BETA-SITE APP-CLEAVING ENZYME, ISOFORM A-RELATED"/>
    <property type="match status" value="1"/>
</dbReference>
<organism evidence="7">
    <name type="scientific">Microbotryum lychnidis-dioicae (strain p1A1 Lamole / MvSl-1064)</name>
    <name type="common">Anther smut fungus</name>
    <dbReference type="NCBI Taxonomy" id="683840"/>
    <lineage>
        <taxon>Eukaryota</taxon>
        <taxon>Fungi</taxon>
        <taxon>Dikarya</taxon>
        <taxon>Basidiomycota</taxon>
        <taxon>Pucciniomycotina</taxon>
        <taxon>Microbotryomycetes</taxon>
        <taxon>Microbotryales</taxon>
        <taxon>Microbotryaceae</taxon>
        <taxon>Microbotryum</taxon>
    </lineage>
</organism>
<dbReference type="PRINTS" id="PR00792">
    <property type="entry name" value="PEPSIN"/>
</dbReference>
<dbReference type="PROSITE" id="PS00141">
    <property type="entry name" value="ASP_PROTEASE"/>
    <property type="match status" value="1"/>
</dbReference>
<dbReference type="OMA" id="FHANELN"/>
<dbReference type="HOGENOM" id="CLU_474245_0_0_1"/>
<gene>
    <name evidence="7" type="ORF">MVLG_03548</name>
</gene>
<comment type="similarity">
    <text evidence="1 4">Belongs to the peptidase A1 family.</text>
</comment>
<dbReference type="Pfam" id="PF00026">
    <property type="entry name" value="Asp"/>
    <property type="match status" value="1"/>
</dbReference>
<evidence type="ECO:0000256" key="4">
    <source>
        <dbReference type="RuleBase" id="RU000454"/>
    </source>
</evidence>
<dbReference type="GO" id="GO:0004190">
    <property type="term" value="F:aspartic-type endopeptidase activity"/>
    <property type="evidence" value="ECO:0007669"/>
    <property type="project" value="UniProtKB-KW"/>
</dbReference>
<reference evidence="7" key="2">
    <citation type="submission" date="2010-11" db="EMBL/GenBank/DDBJ databases">
        <authorList>
            <consortium name="The Broad Institute Genome Sequencing Platform"/>
            <person name="Earl A."/>
            <person name="Ward D."/>
            <person name="Feldgarden M."/>
            <person name="Gevers D."/>
            <person name="Butler R."/>
            <person name="Young S.K."/>
            <person name="Zeng Q."/>
            <person name="Gargeya S."/>
            <person name="Fitzgerald M."/>
            <person name="Haas B."/>
            <person name="Abouelleil A."/>
            <person name="Alvarado L."/>
            <person name="Arachchi H.M."/>
            <person name="Berlin A."/>
            <person name="Brown A."/>
            <person name="Chapman S.B."/>
            <person name="Chen Z."/>
            <person name="Dunbar C."/>
            <person name="Freedman E."/>
            <person name="Gearin G."/>
            <person name="Gellesch M."/>
            <person name="Goldberg J."/>
            <person name="Griggs A."/>
            <person name="Gujja S."/>
            <person name="Heilman E."/>
            <person name="Heiman D."/>
            <person name="Howarth C."/>
            <person name="Larson L."/>
            <person name="Lui A."/>
            <person name="MacDonald P.J.P."/>
            <person name="Mehta T."/>
            <person name="Montmayeur A."/>
            <person name="Murphy C."/>
            <person name="Neiman D."/>
            <person name="Pearson M."/>
            <person name="Priest M."/>
            <person name="Roberts A."/>
            <person name="Saif S."/>
            <person name="Shea T."/>
            <person name="Shenoy N."/>
            <person name="Sisk P."/>
            <person name="Stolte C."/>
            <person name="Sykes S."/>
            <person name="White J."/>
            <person name="Yandava C."/>
            <person name="Wortman J."/>
            <person name="Nusbaum C."/>
            <person name="Birren B."/>
        </authorList>
    </citation>
    <scope>NUCLEOTIDE SEQUENCE</scope>
    <source>
        <strain evidence="7">P1A1 Lamole</strain>
    </source>
</reference>
<reference evidence="8" key="4">
    <citation type="submission" date="2015-06" db="UniProtKB">
        <authorList>
            <consortium name="EnsemblFungi"/>
        </authorList>
    </citation>
    <scope>IDENTIFICATION</scope>
</reference>
<evidence type="ECO:0000259" key="6">
    <source>
        <dbReference type="PROSITE" id="PS51767"/>
    </source>
</evidence>
<dbReference type="PANTHER" id="PTHR47966">
    <property type="entry name" value="BETA-SITE APP-CLEAVING ENZYME, ISOFORM A-RELATED"/>
    <property type="match status" value="1"/>
</dbReference>
<name>U5H8J0_USTV1</name>
<sequence length="575" mass="60075">MTRISFLVAATSLVAGSIVGAVYVEPSYVDVSRIQESLRQAQQKHQSALDNFHANELNHPEVLEQHQLLIRHAHRIERRARARVKVEKRQSSGQGVVPMLDFYSEPLDIMIYTNLSIGTPGQVFPILIDTGSADLWVYQEGVGQVATAEWDASKSSSVVTTPSIPWSIKYGSGSQQGFLNQDIVTMGGYSVDTVFAAATTLNPAFSPYPISGIFGFGFGVVAASGYSPWFERLMNQSIVSNPYFSMFLVRASDITTVPQGSVGGAQLCIGCMDNSKFTGTISWSRVTSIAFWTIAMDGIALNGTVITGTEMNASFDSGTTLIQIPVAAAQAMYAEIGGVDSGTGDGTYNIPCDAPIGSLAFVFKGVQYEIPPEDLIRAISRDRSICVLTIAGVDNVDARGRPTAIIGGAFLKSVYAIYSYSYQGAPAVGLARSVIAGSWNFTSGSGGSPANNLTIASTGSITVSPVGPVTSLPTTDGGMVTSGGLGNASTSTTSSSSSSSSSISSIASPTPTSMTPPAEVTVTSQPETTIFVTASAASPILPSSTSRTSGVERRTVGSTGMALLVLLGAGCLWVV</sequence>
<evidence type="ECO:0000313" key="7">
    <source>
        <dbReference type="EMBL" id="KDE06132.1"/>
    </source>
</evidence>
<keyword evidence="9" id="KW-1185">Reference proteome</keyword>
<dbReference type="STRING" id="683840.U5H8J0"/>
<feature type="domain" description="Peptidase A1" evidence="6">
    <location>
        <begin position="111"/>
        <end position="431"/>
    </location>
</feature>
<dbReference type="MEROPS" id="A01.078"/>
<dbReference type="FunCoup" id="U5H8J0">
    <property type="interactions" value="41"/>
</dbReference>
<feature type="active site" evidence="3">
    <location>
        <position position="316"/>
    </location>
</feature>
<evidence type="ECO:0000256" key="2">
    <source>
        <dbReference type="ARBA" id="ARBA00022750"/>
    </source>
</evidence>